<dbReference type="PANTHER" id="PTHR35179">
    <property type="entry name" value="PROTEIN CBG02620"/>
    <property type="match status" value="1"/>
</dbReference>
<accession>A0A6S6WP17</accession>
<evidence type="ECO:0000313" key="1">
    <source>
        <dbReference type="EMBL" id="CAE7211295.1"/>
    </source>
</evidence>
<sequence>MSISYAKFTELYCANTNRELHTDPVHGIYFNDRDTNKRIYRHTPPSPRDNDWYAWIYTNADEAKVLWEVASNEIEPTEAEISSNGGYSLLSSYSFMDTDVPTVSVPGSPPVLVLPKPEAFPLVIASDNGTFFMDEHTEHAPKHQYEPAFQAIVVMNPSIRFNDIDIVTNRTTILLLLRFVKGVSFQAFHLDLDFENNTLFIGRKVLHAKGHSKPGSYGRNFEAALTKNEIEGTTSHHRMLKYMLGPLNIVVRHEADAYEPNIGTLQDPDAPFGTYPGPILGDTKFEAIQHRSPCATKIIAQGKLVPQHQIVELKSNDSAQPKDQMWLGRTPTCCLGGKHKADFDGIYKDTSVKVKSIHQKGDGSFEEWETRNQESLQKLVALLQILRQRVWEGTEEHSAILIAKNRNDLKVFATKERIGALPREIVERF</sequence>
<dbReference type="AlphaFoldDB" id="A0A6S6WP17"/>
<name>A0A6S6WP17_9PLEO</name>
<dbReference type="Proteomes" id="UP000472372">
    <property type="component" value="Chromosome 10"/>
</dbReference>
<organism evidence="1 2">
    <name type="scientific">Pyrenophora teres f. teres</name>
    <dbReference type="NCBI Taxonomy" id="97479"/>
    <lineage>
        <taxon>Eukaryota</taxon>
        <taxon>Fungi</taxon>
        <taxon>Dikarya</taxon>
        <taxon>Ascomycota</taxon>
        <taxon>Pezizomycotina</taxon>
        <taxon>Dothideomycetes</taxon>
        <taxon>Pleosporomycetidae</taxon>
        <taxon>Pleosporales</taxon>
        <taxon>Pleosporineae</taxon>
        <taxon>Pleosporaceae</taxon>
        <taxon>Pyrenophora</taxon>
    </lineage>
</organism>
<proteinExistence type="predicted"/>
<gene>
    <name evidence="1" type="ORF">PTTW11_10151</name>
</gene>
<dbReference type="PANTHER" id="PTHR35179:SF1">
    <property type="entry name" value="INTEGRAL MEMBRANE PROTEIN"/>
    <property type="match status" value="1"/>
</dbReference>
<evidence type="ECO:0000313" key="2">
    <source>
        <dbReference type="Proteomes" id="UP000472372"/>
    </source>
</evidence>
<dbReference type="EMBL" id="HG992986">
    <property type="protein sequence ID" value="CAE7211295.1"/>
    <property type="molecule type" value="Genomic_DNA"/>
</dbReference>
<reference evidence="1" key="1">
    <citation type="submission" date="2021-02" db="EMBL/GenBank/DDBJ databases">
        <authorList>
            <person name="Syme A R."/>
            <person name="Syme A R."/>
            <person name="Moolhuijzen P."/>
        </authorList>
    </citation>
    <scope>NUCLEOTIDE SEQUENCE</scope>
    <source>
        <strain evidence="1">W1-1</strain>
    </source>
</reference>
<protein>
    <submittedName>
        <fullName evidence="1">Uncharacterized protein</fullName>
    </submittedName>
</protein>